<evidence type="ECO:0000313" key="4">
    <source>
        <dbReference type="Proteomes" id="UP000018208"/>
    </source>
</evidence>
<accession>V6LFH6</accession>
<evidence type="ECO:0000313" key="2">
    <source>
        <dbReference type="EMBL" id="EST43295.1"/>
    </source>
</evidence>
<sequence>MQLSPRVYQEPPKSPRSLKALTSQPSFARVVESPLPKLKTIRFMYKRPRNHVASPRKTEASLMTSSLLSDIEKKPSFHNYYENDFHQTDILDNFSFKIEKKLFSNRATYFSDLKKKEVQVRKMLEKQERQHKGLPETDD</sequence>
<protein>
    <submittedName>
        <fullName evidence="2">Uncharacterized protein</fullName>
    </submittedName>
</protein>
<dbReference type="AlphaFoldDB" id="V6LFH6"/>
<proteinExistence type="predicted"/>
<organism evidence="2">
    <name type="scientific">Spironucleus salmonicida</name>
    <dbReference type="NCBI Taxonomy" id="348837"/>
    <lineage>
        <taxon>Eukaryota</taxon>
        <taxon>Metamonada</taxon>
        <taxon>Diplomonadida</taxon>
        <taxon>Hexamitidae</taxon>
        <taxon>Hexamitinae</taxon>
        <taxon>Spironucleus</taxon>
    </lineage>
</organism>
<dbReference type="EMBL" id="KI546139">
    <property type="protein sequence ID" value="EST43295.1"/>
    <property type="molecule type" value="Genomic_DNA"/>
</dbReference>
<feature type="region of interest" description="Disordered" evidence="1">
    <location>
        <begin position="1"/>
        <end position="21"/>
    </location>
</feature>
<reference evidence="3" key="2">
    <citation type="submission" date="2020-12" db="EMBL/GenBank/DDBJ databases">
        <title>New Spironucleus salmonicida genome in near-complete chromosomes.</title>
        <authorList>
            <person name="Xu F."/>
            <person name="Kurt Z."/>
            <person name="Jimenez-Gonzalez A."/>
            <person name="Astvaldsson A."/>
            <person name="Andersson J.O."/>
            <person name="Svard S.G."/>
        </authorList>
    </citation>
    <scope>NUCLEOTIDE SEQUENCE</scope>
    <source>
        <strain evidence="3">ATCC 50377</strain>
    </source>
</reference>
<evidence type="ECO:0000313" key="3">
    <source>
        <dbReference type="EMBL" id="KAH0571115.1"/>
    </source>
</evidence>
<keyword evidence="4" id="KW-1185">Reference proteome</keyword>
<name>V6LFH6_9EUKA</name>
<reference evidence="2 3" key="1">
    <citation type="journal article" date="2014" name="PLoS Genet.">
        <title>The Genome of Spironucleus salmonicida Highlights a Fish Pathogen Adapted to Fluctuating Environments.</title>
        <authorList>
            <person name="Xu F."/>
            <person name="Jerlstrom-Hultqvist J."/>
            <person name="Einarsson E."/>
            <person name="Astvaldsson A."/>
            <person name="Svard S.G."/>
            <person name="Andersson J.O."/>
        </authorList>
    </citation>
    <scope>NUCLEOTIDE SEQUENCE</scope>
    <source>
        <strain evidence="3">ATCC 50377</strain>
    </source>
</reference>
<dbReference type="Proteomes" id="UP000018208">
    <property type="component" value="Unassembled WGS sequence"/>
</dbReference>
<dbReference type="VEuPathDB" id="GiardiaDB:SS50377_27415"/>
<dbReference type="EMBL" id="AUWU02000007">
    <property type="protein sequence ID" value="KAH0571115.1"/>
    <property type="molecule type" value="Genomic_DNA"/>
</dbReference>
<evidence type="ECO:0000256" key="1">
    <source>
        <dbReference type="SAM" id="MobiDB-lite"/>
    </source>
</evidence>
<gene>
    <name evidence="2" type="ORF">SS50377_16962</name>
    <name evidence="3" type="ORF">SS50377_27415</name>
</gene>